<evidence type="ECO:0000313" key="2">
    <source>
        <dbReference type="Proteomes" id="UP000756530"/>
    </source>
</evidence>
<comment type="caution">
    <text evidence="1">The sequence shown here is derived from an EMBL/GenBank/DDBJ whole genome shotgun (WGS) entry which is preliminary data.</text>
</comment>
<accession>A0ABS6SWP4</accession>
<gene>
    <name evidence="1" type="ORF">KJP28_00335</name>
</gene>
<proteinExistence type="predicted"/>
<dbReference type="EMBL" id="JAHUZE010000001">
    <property type="protein sequence ID" value="MBV7377352.1"/>
    <property type="molecule type" value="Genomic_DNA"/>
</dbReference>
<organism evidence="1 2">
    <name type="scientific">Maritimibacter dapengensis</name>
    <dbReference type="NCBI Taxonomy" id="2836868"/>
    <lineage>
        <taxon>Bacteria</taxon>
        <taxon>Pseudomonadati</taxon>
        <taxon>Pseudomonadota</taxon>
        <taxon>Alphaproteobacteria</taxon>
        <taxon>Rhodobacterales</taxon>
        <taxon>Roseobacteraceae</taxon>
        <taxon>Maritimibacter</taxon>
    </lineage>
</organism>
<evidence type="ECO:0000313" key="1">
    <source>
        <dbReference type="EMBL" id="MBV7377352.1"/>
    </source>
</evidence>
<reference evidence="1 2" key="1">
    <citation type="submission" date="2021-05" db="EMBL/GenBank/DDBJ databases">
        <title>Culturable bacteria isolated from Daya Bay.</title>
        <authorList>
            <person name="Zheng W."/>
            <person name="Yu S."/>
            <person name="Huang Y."/>
        </authorList>
    </citation>
    <scope>NUCLEOTIDE SEQUENCE [LARGE SCALE GENOMIC DNA]</scope>
    <source>
        <strain evidence="1 2">DP4N28-5</strain>
    </source>
</reference>
<dbReference type="Proteomes" id="UP000756530">
    <property type="component" value="Unassembled WGS sequence"/>
</dbReference>
<protein>
    <recommendedName>
        <fullName evidence="3">Alpha/beta hydrolase</fullName>
    </recommendedName>
</protein>
<evidence type="ECO:0008006" key="3">
    <source>
        <dbReference type="Google" id="ProtNLM"/>
    </source>
</evidence>
<keyword evidence="2" id="KW-1185">Reference proteome</keyword>
<dbReference type="RefSeq" id="WP_218390244.1">
    <property type="nucleotide sequence ID" value="NZ_JAHUZE010000001.1"/>
</dbReference>
<sequence>MRERIIYSGAHLRAIVWGEAPDRVIFTFDHWRPDRTGMAGRPGPAFLKRGLTHVQVTTAENDWFLNHDLPECLTAIERFARPFRVRLGLGFSMGGYGLLLASRVVAFDRALFVSPQTTFAPDLPRGCAIGDARFSYGRMDTHFAREAHGVIRDTPKAAGDVVILYDPELADDARHAEEVARLFLTPRLVGLRGAGHPVTAAFPSSHGFKLLTDALLSDPIRVDRITSAHRRWRQIRAREALAPDACDWVVGV</sequence>
<name>A0ABS6SWP4_9RHOB</name>